<dbReference type="KEGG" id="abri:DFR85_08250"/>
<dbReference type="OrthoDB" id="39924at2157"/>
<name>A0A2U9IF17_9CREN</name>
<protein>
    <recommendedName>
        <fullName evidence="4">DUF5658 domain-containing protein</fullName>
    </recommendedName>
</protein>
<sequence length="112" mass="13008">MKIRTLWLIIIICSAFDVIYSYILWTDNYEVNVDAYVFELNPIARFVESNGSLVLPDLISIKVLSLLAVYWITKLLSENLKLLLLKFLAGLYIALVTYELTLPYLLQLFSHF</sequence>
<proteinExistence type="predicted"/>
<gene>
    <name evidence="2" type="ORF">DFR85_08250</name>
</gene>
<dbReference type="GeneID" id="36832140"/>
<keyword evidence="1" id="KW-0812">Transmembrane</keyword>
<evidence type="ECO:0008006" key="4">
    <source>
        <dbReference type="Google" id="ProtNLM"/>
    </source>
</evidence>
<dbReference type="RefSeq" id="WP_110270466.1">
    <property type="nucleotide sequence ID" value="NZ_CP029289.2"/>
</dbReference>
<organism evidence="2 3">
    <name type="scientific">Acidianus brierleyi</name>
    <dbReference type="NCBI Taxonomy" id="41673"/>
    <lineage>
        <taxon>Archaea</taxon>
        <taxon>Thermoproteota</taxon>
        <taxon>Thermoprotei</taxon>
        <taxon>Sulfolobales</taxon>
        <taxon>Sulfolobaceae</taxon>
        <taxon>Acidianus</taxon>
    </lineage>
</organism>
<reference evidence="2 3" key="1">
    <citation type="submission" date="2018-05" db="EMBL/GenBank/DDBJ databases">
        <title>Complete Genome Sequences of Extremely Thermoacidophilic, Metal-Mobilizing Type-Strain Members of the Archaeal Family Sulfolobaceae: Acidianus brierleyi DSM-1651T, Acidianus sulfidivorans DSM-18786T, Metallosphaera hakonensis DSM-7519T, and Metallosphaera prunae DSM-10039T.</title>
        <authorList>
            <person name="Counts J.A."/>
            <person name="Kelly R.M."/>
        </authorList>
    </citation>
    <scope>NUCLEOTIDE SEQUENCE [LARGE SCALE GENOMIC DNA]</scope>
    <source>
        <strain evidence="2 3">DSM 1651</strain>
    </source>
</reference>
<evidence type="ECO:0000313" key="2">
    <source>
        <dbReference type="EMBL" id="AWR94585.1"/>
    </source>
</evidence>
<feature type="transmembrane region" description="Helical" evidence="1">
    <location>
        <begin position="53"/>
        <end position="72"/>
    </location>
</feature>
<keyword evidence="3" id="KW-1185">Reference proteome</keyword>
<dbReference type="EMBL" id="CP029289">
    <property type="protein sequence ID" value="AWR94585.1"/>
    <property type="molecule type" value="Genomic_DNA"/>
</dbReference>
<evidence type="ECO:0000256" key="1">
    <source>
        <dbReference type="SAM" id="Phobius"/>
    </source>
</evidence>
<feature type="transmembrane region" description="Helical" evidence="1">
    <location>
        <begin position="7"/>
        <end position="25"/>
    </location>
</feature>
<accession>A0A2U9IF17</accession>
<dbReference type="Proteomes" id="UP000248044">
    <property type="component" value="Chromosome"/>
</dbReference>
<dbReference type="AlphaFoldDB" id="A0A2U9IF17"/>
<evidence type="ECO:0000313" key="3">
    <source>
        <dbReference type="Proteomes" id="UP000248044"/>
    </source>
</evidence>
<keyword evidence="1" id="KW-1133">Transmembrane helix</keyword>
<feature type="transmembrane region" description="Helical" evidence="1">
    <location>
        <begin position="84"/>
        <end position="106"/>
    </location>
</feature>
<keyword evidence="1" id="KW-0472">Membrane</keyword>